<evidence type="ECO:0000256" key="5">
    <source>
        <dbReference type="RuleBase" id="RU004404"/>
    </source>
</evidence>
<evidence type="ECO:0000313" key="8">
    <source>
        <dbReference type="EMBL" id="MBJ7880772.1"/>
    </source>
</evidence>
<reference evidence="8 9" key="1">
    <citation type="submission" date="2020-09" db="EMBL/GenBank/DDBJ databases">
        <title>Draft genome of Gelidibacter salicanalis PAMC21136.</title>
        <authorList>
            <person name="Park H."/>
        </authorList>
    </citation>
    <scope>NUCLEOTIDE SEQUENCE [LARGE SCALE GENOMIC DNA]</scope>
    <source>
        <strain evidence="8 9">PAMC21136</strain>
    </source>
</reference>
<gene>
    <name evidence="8" type="ORF">JEM65_08950</name>
</gene>
<keyword evidence="4 5" id="KW-0720">Serine protease</keyword>
<dbReference type="PROSITE" id="PS51257">
    <property type="entry name" value="PROKAR_LIPOPROTEIN"/>
    <property type="match status" value="1"/>
</dbReference>
<dbReference type="InterPro" id="IPR001478">
    <property type="entry name" value="PDZ"/>
</dbReference>
<dbReference type="Gene3D" id="2.30.42.10">
    <property type="match status" value="1"/>
</dbReference>
<organism evidence="8 9">
    <name type="scientific">Gelidibacter salicanalis</name>
    <dbReference type="NCBI Taxonomy" id="291193"/>
    <lineage>
        <taxon>Bacteria</taxon>
        <taxon>Pseudomonadati</taxon>
        <taxon>Bacteroidota</taxon>
        <taxon>Flavobacteriia</taxon>
        <taxon>Flavobacteriales</taxon>
        <taxon>Flavobacteriaceae</taxon>
        <taxon>Gelidibacter</taxon>
    </lineage>
</organism>
<dbReference type="CDD" id="cd06782">
    <property type="entry name" value="cpPDZ_CPP-like"/>
    <property type="match status" value="1"/>
</dbReference>
<dbReference type="GO" id="GO:0007165">
    <property type="term" value="P:signal transduction"/>
    <property type="evidence" value="ECO:0007669"/>
    <property type="project" value="TreeGrafter"/>
</dbReference>
<dbReference type="Pfam" id="PF17804">
    <property type="entry name" value="TSP_NTD"/>
    <property type="match status" value="1"/>
</dbReference>
<dbReference type="NCBIfam" id="TIGR00225">
    <property type="entry name" value="prc"/>
    <property type="match status" value="1"/>
</dbReference>
<evidence type="ECO:0000256" key="6">
    <source>
        <dbReference type="SAM" id="SignalP"/>
    </source>
</evidence>
<evidence type="ECO:0000256" key="2">
    <source>
        <dbReference type="ARBA" id="ARBA00022670"/>
    </source>
</evidence>
<dbReference type="InterPro" id="IPR040573">
    <property type="entry name" value="TSP_N"/>
</dbReference>
<dbReference type="EMBL" id="JAEHJZ010000019">
    <property type="protein sequence ID" value="MBJ7880772.1"/>
    <property type="molecule type" value="Genomic_DNA"/>
</dbReference>
<comment type="caution">
    <text evidence="8">The sequence shown here is derived from an EMBL/GenBank/DDBJ whole genome shotgun (WGS) entry which is preliminary data.</text>
</comment>
<evidence type="ECO:0000259" key="7">
    <source>
        <dbReference type="PROSITE" id="PS50106"/>
    </source>
</evidence>
<dbReference type="SUPFAM" id="SSF52096">
    <property type="entry name" value="ClpP/crotonase"/>
    <property type="match status" value="1"/>
</dbReference>
<sequence length="732" mass="84278">MKRNYKILLLALMLAFASCSFTTKTFDDPDKDKLLMQLITYVLGEGHFSPKEINDEFSEQVFKSYLDQLDPFKRYFYASDIKEFEAYKDQIDDQLKNYDLAFFNLTHQRLLKRLEESKAMYKDVLENSFDYSIQEEINTEYKNLEFVKSKKDMRERWRTQLKFSTIANYDDLISQQENTFSNKKKVQNMTAVEGEDVIANADGLFETKEKKSLSELEQEARQTTLNSLNELYDYIEERQREDWFAVYLNAIVAEFDPHTFYYAPEEKERFDVAMSGKFEGIGARLQKKMDVITITEIISGGPAWKQNKMEVGDQILKVKQDDDEPSVNVVGMRLEDAVKLIKGPKGTDVILTMKKVDGTIEDLTVTRDVVELEEVYAKSSTVTKDDKKFGVINLPGFYVNMDDYNKRNAATDVKLEIERLKKENIEGLVLDLRNNGGGSLQTVIDMAGLFIKEGPIVQVKTTGGQKEVLKDKDQSIAWDGPLVILVNENSASASEILAAAMQDYKRALVIGSKQTFGKGTVQTVLDLNRMVKNNTGGDMGALKYTIQKYYRINGGSTQLEGVKSDVVVPDRYSYIALGEKNQDNPLAYDKIDATDYNVWESYVDYKKAIDNSNERITHNEQLKLIDENAKWIKRIRDKDQYSLNYDSYKAALKLNEDEAKQFERLTDYKTNLTFSSLPYENKLMSADSVLREKRERWHEALSHDVYVEEALNVLNDLRMTYSVKKVANNVKE</sequence>
<keyword evidence="9" id="KW-1185">Reference proteome</keyword>
<dbReference type="SMART" id="SM00245">
    <property type="entry name" value="TSPc"/>
    <property type="match status" value="1"/>
</dbReference>
<evidence type="ECO:0000313" key="9">
    <source>
        <dbReference type="Proteomes" id="UP000662373"/>
    </source>
</evidence>
<dbReference type="GO" id="GO:0006508">
    <property type="term" value="P:proteolysis"/>
    <property type="evidence" value="ECO:0007669"/>
    <property type="project" value="UniProtKB-KW"/>
</dbReference>
<dbReference type="InterPro" id="IPR029045">
    <property type="entry name" value="ClpP/crotonase-like_dom_sf"/>
</dbReference>
<dbReference type="InterPro" id="IPR036034">
    <property type="entry name" value="PDZ_sf"/>
</dbReference>
<dbReference type="Pfam" id="PF03572">
    <property type="entry name" value="Peptidase_S41"/>
    <property type="match status" value="1"/>
</dbReference>
<evidence type="ECO:0000256" key="3">
    <source>
        <dbReference type="ARBA" id="ARBA00022801"/>
    </source>
</evidence>
<proteinExistence type="inferred from homology"/>
<protein>
    <submittedName>
        <fullName evidence="8">Carboxy terminal-processing peptidase</fullName>
    </submittedName>
</protein>
<dbReference type="PANTHER" id="PTHR32060">
    <property type="entry name" value="TAIL-SPECIFIC PROTEASE"/>
    <property type="match status" value="1"/>
</dbReference>
<keyword evidence="6" id="KW-0732">Signal</keyword>
<keyword evidence="2 5" id="KW-0645">Protease</keyword>
<name>A0A934NKI5_9FLAO</name>
<feature type="signal peptide" evidence="6">
    <location>
        <begin position="1"/>
        <end position="23"/>
    </location>
</feature>
<dbReference type="CDD" id="cd07560">
    <property type="entry name" value="Peptidase_S41_CPP"/>
    <property type="match status" value="1"/>
</dbReference>
<dbReference type="PROSITE" id="PS50106">
    <property type="entry name" value="PDZ"/>
    <property type="match status" value="1"/>
</dbReference>
<dbReference type="Gene3D" id="3.90.226.10">
    <property type="entry name" value="2-enoyl-CoA Hydratase, Chain A, domain 1"/>
    <property type="match status" value="1"/>
</dbReference>
<keyword evidence="3 5" id="KW-0378">Hydrolase</keyword>
<dbReference type="InterPro" id="IPR005151">
    <property type="entry name" value="Tail-specific_protease"/>
</dbReference>
<dbReference type="Pfam" id="PF11818">
    <property type="entry name" value="DUF3340"/>
    <property type="match status" value="1"/>
</dbReference>
<dbReference type="GO" id="GO:0030288">
    <property type="term" value="C:outer membrane-bounded periplasmic space"/>
    <property type="evidence" value="ECO:0007669"/>
    <property type="project" value="TreeGrafter"/>
</dbReference>
<dbReference type="SUPFAM" id="SSF50156">
    <property type="entry name" value="PDZ domain-like"/>
    <property type="match status" value="1"/>
</dbReference>
<comment type="similarity">
    <text evidence="1 5">Belongs to the peptidase S41A family.</text>
</comment>
<dbReference type="InterPro" id="IPR004447">
    <property type="entry name" value="Peptidase_S41A"/>
</dbReference>
<feature type="chain" id="PRO_5038001898" evidence="6">
    <location>
        <begin position="24"/>
        <end position="732"/>
    </location>
</feature>
<dbReference type="GO" id="GO:0004175">
    <property type="term" value="F:endopeptidase activity"/>
    <property type="evidence" value="ECO:0007669"/>
    <property type="project" value="TreeGrafter"/>
</dbReference>
<evidence type="ECO:0000256" key="1">
    <source>
        <dbReference type="ARBA" id="ARBA00009179"/>
    </source>
</evidence>
<dbReference type="RefSeq" id="WP_199598762.1">
    <property type="nucleotide sequence ID" value="NZ_JAEHJZ010000019.1"/>
</dbReference>
<accession>A0A934NKI5</accession>
<dbReference type="Proteomes" id="UP000662373">
    <property type="component" value="Unassembled WGS sequence"/>
</dbReference>
<dbReference type="AlphaFoldDB" id="A0A934NKI5"/>
<dbReference type="Pfam" id="PF00595">
    <property type="entry name" value="PDZ"/>
    <property type="match status" value="1"/>
</dbReference>
<evidence type="ECO:0000256" key="4">
    <source>
        <dbReference type="ARBA" id="ARBA00022825"/>
    </source>
</evidence>
<dbReference type="SMART" id="SM00228">
    <property type="entry name" value="PDZ"/>
    <property type="match status" value="1"/>
</dbReference>
<feature type="domain" description="PDZ" evidence="7">
    <location>
        <begin position="271"/>
        <end position="342"/>
    </location>
</feature>
<dbReference type="InterPro" id="IPR020992">
    <property type="entry name" value="Tail_Prtase_C"/>
</dbReference>
<dbReference type="PANTHER" id="PTHR32060:SF22">
    <property type="entry name" value="CARBOXYL-TERMINAL-PROCESSING PEPTIDASE 3, CHLOROPLASTIC"/>
    <property type="match status" value="1"/>
</dbReference>
<dbReference type="GO" id="GO:0008236">
    <property type="term" value="F:serine-type peptidase activity"/>
    <property type="evidence" value="ECO:0007669"/>
    <property type="project" value="UniProtKB-KW"/>
</dbReference>